<dbReference type="Proteomes" id="UP000601099">
    <property type="component" value="Unassembled WGS sequence"/>
</dbReference>
<evidence type="ECO:0008006" key="3">
    <source>
        <dbReference type="Google" id="ProtNLM"/>
    </source>
</evidence>
<organism evidence="1 2">
    <name type="scientific">Hymenobacter guriensis</name>
    <dbReference type="NCBI Taxonomy" id="2793065"/>
    <lineage>
        <taxon>Bacteria</taxon>
        <taxon>Pseudomonadati</taxon>
        <taxon>Bacteroidota</taxon>
        <taxon>Cytophagia</taxon>
        <taxon>Cytophagales</taxon>
        <taxon>Hymenobacteraceae</taxon>
        <taxon>Hymenobacter</taxon>
    </lineage>
</organism>
<protein>
    <recommendedName>
        <fullName evidence="3">STAS domain-containing protein</fullName>
    </recommendedName>
</protein>
<sequence>MLFPQRFTPSYFSFDFRESQVANMSGIGALNKLTERHQRLGKTLHLRHLSPDCRQLLQNAGGLIEVNIQEDQEYRVVTDAG</sequence>
<evidence type="ECO:0000313" key="1">
    <source>
        <dbReference type="EMBL" id="MBG8553828.1"/>
    </source>
</evidence>
<dbReference type="Gene3D" id="3.30.750.24">
    <property type="entry name" value="STAS domain"/>
    <property type="match status" value="1"/>
</dbReference>
<accession>A0ABS0L2M3</accession>
<name>A0ABS0L2M3_9BACT</name>
<dbReference type="EMBL" id="JADWYK010000004">
    <property type="protein sequence ID" value="MBG8553828.1"/>
    <property type="molecule type" value="Genomic_DNA"/>
</dbReference>
<proteinExistence type="predicted"/>
<dbReference type="InterPro" id="IPR036513">
    <property type="entry name" value="STAS_dom_sf"/>
</dbReference>
<keyword evidence="2" id="KW-1185">Reference proteome</keyword>
<dbReference type="SUPFAM" id="SSF52091">
    <property type="entry name" value="SpoIIaa-like"/>
    <property type="match status" value="1"/>
</dbReference>
<dbReference type="RefSeq" id="WP_196954835.1">
    <property type="nucleotide sequence ID" value="NZ_JADWYK010000004.1"/>
</dbReference>
<reference evidence="1 2" key="1">
    <citation type="submission" date="2020-11" db="EMBL/GenBank/DDBJ databases">
        <title>Hymenobacter sp.</title>
        <authorList>
            <person name="Kim M.K."/>
        </authorList>
    </citation>
    <scope>NUCLEOTIDE SEQUENCE [LARGE SCALE GENOMIC DNA]</scope>
    <source>
        <strain evidence="1 2">BT594</strain>
    </source>
</reference>
<gene>
    <name evidence="1" type="ORF">I5L79_09735</name>
</gene>
<comment type="caution">
    <text evidence="1">The sequence shown here is derived from an EMBL/GenBank/DDBJ whole genome shotgun (WGS) entry which is preliminary data.</text>
</comment>
<evidence type="ECO:0000313" key="2">
    <source>
        <dbReference type="Proteomes" id="UP000601099"/>
    </source>
</evidence>